<accession>A0A1T1ASG7</accession>
<keyword evidence="4" id="KW-0521">NADP</keyword>
<name>A0A1T1ASG7_RHOFE</name>
<keyword evidence="2" id="KW-0285">Flavoprotein</keyword>
<dbReference type="GO" id="GO:0010181">
    <property type="term" value="F:FMN binding"/>
    <property type="evidence" value="ECO:0007669"/>
    <property type="project" value="InterPro"/>
</dbReference>
<dbReference type="RefSeq" id="WP_078364771.1">
    <property type="nucleotide sequence ID" value="NZ_MTJN01000002.1"/>
</dbReference>
<dbReference type="AlphaFoldDB" id="A0A1T1ASG7"/>
<dbReference type="Gene3D" id="3.20.20.70">
    <property type="entry name" value="Aldolase class I"/>
    <property type="match status" value="1"/>
</dbReference>
<dbReference type="Proteomes" id="UP000190750">
    <property type="component" value="Unassembled WGS sequence"/>
</dbReference>
<dbReference type="SUPFAM" id="SSF51395">
    <property type="entry name" value="FMN-linked oxidoreductases"/>
    <property type="match status" value="1"/>
</dbReference>
<evidence type="ECO:0000256" key="1">
    <source>
        <dbReference type="ARBA" id="ARBA00001917"/>
    </source>
</evidence>
<evidence type="ECO:0000313" key="8">
    <source>
        <dbReference type="Proteomes" id="UP000190750"/>
    </source>
</evidence>
<keyword evidence="3" id="KW-0288">FMN</keyword>
<dbReference type="PANTHER" id="PTHR43303:SF4">
    <property type="entry name" value="NADPH DEHYDROGENASE C23G7.10C-RELATED"/>
    <property type="match status" value="1"/>
</dbReference>
<proteinExistence type="predicted"/>
<evidence type="ECO:0000313" key="7">
    <source>
        <dbReference type="EMBL" id="OOV06943.1"/>
    </source>
</evidence>
<dbReference type="CDD" id="cd02932">
    <property type="entry name" value="OYE_YqiM_FMN"/>
    <property type="match status" value="1"/>
</dbReference>
<feature type="domain" description="NADH:flavin oxidoreductase/NADH oxidase N-terminal" evidence="6">
    <location>
        <begin position="15"/>
        <end position="338"/>
    </location>
</feature>
<comment type="cofactor">
    <cofactor evidence="1">
        <name>FMN</name>
        <dbReference type="ChEBI" id="CHEBI:58210"/>
    </cofactor>
</comment>
<organism evidence="7 8">
    <name type="scientific">Rhodoferax fermentans</name>
    <dbReference type="NCBI Taxonomy" id="28066"/>
    <lineage>
        <taxon>Bacteria</taxon>
        <taxon>Pseudomonadati</taxon>
        <taxon>Pseudomonadota</taxon>
        <taxon>Betaproteobacteria</taxon>
        <taxon>Burkholderiales</taxon>
        <taxon>Comamonadaceae</taxon>
        <taxon>Rhodoferax</taxon>
    </lineage>
</organism>
<dbReference type="EMBL" id="MTJN01000002">
    <property type="protein sequence ID" value="OOV06943.1"/>
    <property type="molecule type" value="Genomic_DNA"/>
</dbReference>
<dbReference type="STRING" id="28066.RF819_09590"/>
<dbReference type="OrthoDB" id="8985337at2"/>
<evidence type="ECO:0000256" key="4">
    <source>
        <dbReference type="ARBA" id="ARBA00022857"/>
    </source>
</evidence>
<dbReference type="InterPro" id="IPR044152">
    <property type="entry name" value="YqjM-like"/>
</dbReference>
<dbReference type="Pfam" id="PF00724">
    <property type="entry name" value="Oxidored_FMN"/>
    <property type="match status" value="1"/>
</dbReference>
<gene>
    <name evidence="7" type="ORF">RF819_09590</name>
</gene>
<reference evidence="7 8" key="1">
    <citation type="submission" date="2017-01" db="EMBL/GenBank/DDBJ databases">
        <title>Genome sequencing of Rhodoferax fermentans JCM 7819.</title>
        <authorList>
            <person name="Kim Y.J."/>
            <person name="Farh M.E.-A."/>
            <person name="Yang D.-C."/>
        </authorList>
    </citation>
    <scope>NUCLEOTIDE SEQUENCE [LARGE SCALE GENOMIC DNA]</scope>
    <source>
        <strain evidence="7 8">JCM 7819</strain>
    </source>
</reference>
<evidence type="ECO:0000256" key="2">
    <source>
        <dbReference type="ARBA" id="ARBA00022630"/>
    </source>
</evidence>
<keyword evidence="8" id="KW-1185">Reference proteome</keyword>
<dbReference type="InterPro" id="IPR013785">
    <property type="entry name" value="Aldolase_TIM"/>
</dbReference>
<protein>
    <submittedName>
        <fullName evidence="7">Oxidoreductase</fullName>
    </submittedName>
</protein>
<evidence type="ECO:0000256" key="5">
    <source>
        <dbReference type="ARBA" id="ARBA00023002"/>
    </source>
</evidence>
<sequence length="373" mass="39686">MSLLFSPWHLPSPRGGITLPNRLVVAPMCQYQAVDGCATDWHLMHWGNLLNSGAAMFTIEATAVLPEGRITPQCLGLWDDSTEAALGEHLKRARALAPATAVCIQLAHAGRKASSAVPWQGGQLLSPDQGGWQTVAPSPLPHLPTEAPPTDLSMAGLVQVREAFVAAALRARRIGVDAIELHAAHGYLLHQFLSPLSNQRSDAYGGSFENRVRFPLEVFAAMRAAYDGVLGLRLSATDWVEGGWDLPQSEAFCQQLKAAGCDFIHVSSGGVSPQQKIALGAGYQLPFARAIHASSGLATVAVGLITEPDQAEAVLQAGDADLVALARAFLYEPRWGWHAAARLGGTVTANPSYWRCLPREAQAAFGQVAIGGR</sequence>
<keyword evidence="5" id="KW-0560">Oxidoreductase</keyword>
<dbReference type="PANTHER" id="PTHR43303">
    <property type="entry name" value="NADPH DEHYDROGENASE C23G7.10C-RELATED"/>
    <property type="match status" value="1"/>
</dbReference>
<dbReference type="InterPro" id="IPR001155">
    <property type="entry name" value="OxRdtase_FMN_N"/>
</dbReference>
<evidence type="ECO:0000259" key="6">
    <source>
        <dbReference type="Pfam" id="PF00724"/>
    </source>
</evidence>
<dbReference type="GO" id="GO:0050661">
    <property type="term" value="F:NADP binding"/>
    <property type="evidence" value="ECO:0007669"/>
    <property type="project" value="InterPro"/>
</dbReference>
<comment type="caution">
    <text evidence="7">The sequence shown here is derived from an EMBL/GenBank/DDBJ whole genome shotgun (WGS) entry which is preliminary data.</text>
</comment>
<dbReference type="GO" id="GO:0003959">
    <property type="term" value="F:NADPH dehydrogenase activity"/>
    <property type="evidence" value="ECO:0007669"/>
    <property type="project" value="InterPro"/>
</dbReference>
<evidence type="ECO:0000256" key="3">
    <source>
        <dbReference type="ARBA" id="ARBA00022643"/>
    </source>
</evidence>